<evidence type="ECO:0000313" key="4">
    <source>
        <dbReference type="Proteomes" id="UP001159042"/>
    </source>
</evidence>
<gene>
    <name evidence="3" type="ORF">NQ315_010564</name>
</gene>
<protein>
    <recommendedName>
        <fullName evidence="2">Kazal-like domain-containing protein</fullName>
    </recommendedName>
</protein>
<dbReference type="PANTHER" id="PTHR21179">
    <property type="entry name" value="SERINE-TYPE ENDOPEPTIDASE INHIBITOR"/>
    <property type="match status" value="1"/>
</dbReference>
<dbReference type="Gene3D" id="3.30.60.30">
    <property type="match status" value="1"/>
</dbReference>
<comment type="caution">
    <text evidence="3">The sequence shown here is derived from an EMBL/GenBank/DDBJ whole genome shotgun (WGS) entry which is preliminary data.</text>
</comment>
<dbReference type="InterPro" id="IPR039932">
    <property type="entry name" value="Spink4-like"/>
</dbReference>
<feature type="signal peptide" evidence="1">
    <location>
        <begin position="1"/>
        <end position="26"/>
    </location>
</feature>
<dbReference type="EMBL" id="JANEYG010000009">
    <property type="protein sequence ID" value="KAJ8921655.1"/>
    <property type="molecule type" value="Genomic_DNA"/>
</dbReference>
<keyword evidence="1" id="KW-0732">Signal</keyword>
<feature type="chain" id="PRO_5044012497" description="Kazal-like domain-containing protein" evidence="1">
    <location>
        <begin position="27"/>
        <end position="99"/>
    </location>
</feature>
<dbReference type="SMART" id="SM00280">
    <property type="entry name" value="KAZAL"/>
    <property type="match status" value="1"/>
</dbReference>
<name>A0AAV8W4X9_9CUCU</name>
<organism evidence="3 4">
    <name type="scientific">Exocentrus adspersus</name>
    <dbReference type="NCBI Taxonomy" id="1586481"/>
    <lineage>
        <taxon>Eukaryota</taxon>
        <taxon>Metazoa</taxon>
        <taxon>Ecdysozoa</taxon>
        <taxon>Arthropoda</taxon>
        <taxon>Hexapoda</taxon>
        <taxon>Insecta</taxon>
        <taxon>Pterygota</taxon>
        <taxon>Neoptera</taxon>
        <taxon>Endopterygota</taxon>
        <taxon>Coleoptera</taxon>
        <taxon>Polyphaga</taxon>
        <taxon>Cucujiformia</taxon>
        <taxon>Chrysomeloidea</taxon>
        <taxon>Cerambycidae</taxon>
        <taxon>Lamiinae</taxon>
        <taxon>Acanthocinini</taxon>
        <taxon>Exocentrus</taxon>
    </lineage>
</organism>
<dbReference type="GO" id="GO:0004867">
    <property type="term" value="F:serine-type endopeptidase inhibitor activity"/>
    <property type="evidence" value="ECO:0007669"/>
    <property type="project" value="InterPro"/>
</dbReference>
<accession>A0AAV8W4X9</accession>
<dbReference type="AlphaFoldDB" id="A0AAV8W4X9"/>
<evidence type="ECO:0000313" key="3">
    <source>
        <dbReference type="EMBL" id="KAJ8921655.1"/>
    </source>
</evidence>
<dbReference type="InterPro" id="IPR002350">
    <property type="entry name" value="Kazal_dom"/>
</dbReference>
<dbReference type="InterPro" id="IPR036058">
    <property type="entry name" value="Kazal_dom_sf"/>
</dbReference>
<sequence>MIKLNMIIKVTVWLGVILILGVSCSASRVVRQAPATSTEGTTTTTTANPAFLRCTQNCLATSEYNPVCGTDGNTYSNAGRLNCASNCGANVRIASMGNC</sequence>
<evidence type="ECO:0000256" key="1">
    <source>
        <dbReference type="SAM" id="SignalP"/>
    </source>
</evidence>
<dbReference type="CDD" id="cd00104">
    <property type="entry name" value="KAZAL_FS"/>
    <property type="match status" value="1"/>
</dbReference>
<evidence type="ECO:0000259" key="2">
    <source>
        <dbReference type="PROSITE" id="PS51465"/>
    </source>
</evidence>
<dbReference type="Pfam" id="PF00050">
    <property type="entry name" value="Kazal_1"/>
    <property type="match status" value="1"/>
</dbReference>
<dbReference type="PROSITE" id="PS51257">
    <property type="entry name" value="PROKAR_LIPOPROTEIN"/>
    <property type="match status" value="1"/>
</dbReference>
<proteinExistence type="predicted"/>
<dbReference type="PANTHER" id="PTHR21179:SF1">
    <property type="entry name" value="KAZ1-TYPE SERINE PROTEASE INHIBITOR-LIKE PROTEIN TYPE EPSILON-RELATED"/>
    <property type="match status" value="1"/>
</dbReference>
<keyword evidence="4" id="KW-1185">Reference proteome</keyword>
<reference evidence="3 4" key="1">
    <citation type="journal article" date="2023" name="Insect Mol. Biol.">
        <title>Genome sequencing provides insights into the evolution of gene families encoding plant cell wall-degrading enzymes in longhorned beetles.</title>
        <authorList>
            <person name="Shin N.R."/>
            <person name="Okamura Y."/>
            <person name="Kirsch R."/>
            <person name="Pauchet Y."/>
        </authorList>
    </citation>
    <scope>NUCLEOTIDE SEQUENCE [LARGE SCALE GENOMIC DNA]</scope>
    <source>
        <strain evidence="3">EAD_L_NR</strain>
    </source>
</reference>
<dbReference type="Proteomes" id="UP001159042">
    <property type="component" value="Unassembled WGS sequence"/>
</dbReference>
<dbReference type="PROSITE" id="PS51465">
    <property type="entry name" value="KAZAL_2"/>
    <property type="match status" value="1"/>
</dbReference>
<feature type="domain" description="Kazal-like" evidence="2">
    <location>
        <begin position="48"/>
        <end position="99"/>
    </location>
</feature>
<dbReference type="SUPFAM" id="SSF100895">
    <property type="entry name" value="Kazal-type serine protease inhibitors"/>
    <property type="match status" value="1"/>
</dbReference>